<sequence length="332" mass="37308">PGPKDDPDIKFKKSKKIKSPEDELDSKNESLPNLPGTSESTLPVGDENKPSTPTKKKRTPKRGKAKPVAKKPSWEPPPPLPQEKYDFPPDEKRLCDILKEEKIPPTKRYAKKPRKFDVLIPCKIPWEFWPCIQSQEGMRAFGCQRDPYIKVDHGAKKLVQGEVHSETIIPLLSQAKSVPKDGMLPFGAYRRNISTVIDNHDFDDSKIKLCEQYIPLVNKGSRNWIDNDVTIGSIRNQTLNVRYSEKLTSGVQLESHTFIGRQFAATSEVAGSNIIGKQRGTIIRDERGETISKFDPASEQIVPRLFSIQSINLKGGSDFGSFRPLISESDST</sequence>
<accession>A0A0N5ADM7</accession>
<dbReference type="STRING" id="451379.A0A0N5ADM7"/>
<evidence type="ECO:0000313" key="2">
    <source>
        <dbReference type="Proteomes" id="UP000046393"/>
    </source>
</evidence>
<organism evidence="2 3">
    <name type="scientific">Syphacia muris</name>
    <dbReference type="NCBI Taxonomy" id="451379"/>
    <lineage>
        <taxon>Eukaryota</taxon>
        <taxon>Metazoa</taxon>
        <taxon>Ecdysozoa</taxon>
        <taxon>Nematoda</taxon>
        <taxon>Chromadorea</taxon>
        <taxon>Rhabditida</taxon>
        <taxon>Spirurina</taxon>
        <taxon>Oxyuridomorpha</taxon>
        <taxon>Oxyuroidea</taxon>
        <taxon>Oxyuridae</taxon>
        <taxon>Syphacia</taxon>
    </lineage>
</organism>
<dbReference type="WBParaSite" id="SMUV_0000228901-mRNA-1">
    <property type="protein sequence ID" value="SMUV_0000228901-mRNA-1"/>
    <property type="gene ID" value="SMUV_0000228901"/>
</dbReference>
<feature type="compositionally biased region" description="Polar residues" evidence="1">
    <location>
        <begin position="29"/>
        <end position="41"/>
    </location>
</feature>
<feature type="compositionally biased region" description="Basic and acidic residues" evidence="1">
    <location>
        <begin position="1"/>
        <end position="11"/>
    </location>
</feature>
<feature type="compositionally biased region" description="Basic residues" evidence="1">
    <location>
        <begin position="54"/>
        <end position="69"/>
    </location>
</feature>
<evidence type="ECO:0000256" key="1">
    <source>
        <dbReference type="SAM" id="MobiDB-lite"/>
    </source>
</evidence>
<dbReference type="AlphaFoldDB" id="A0A0N5ADM7"/>
<proteinExistence type="predicted"/>
<keyword evidence="2" id="KW-1185">Reference proteome</keyword>
<feature type="compositionally biased region" description="Basic and acidic residues" evidence="1">
    <location>
        <begin position="18"/>
        <end position="28"/>
    </location>
</feature>
<name>A0A0N5ADM7_9BILA</name>
<reference evidence="3" key="1">
    <citation type="submission" date="2017-02" db="UniProtKB">
        <authorList>
            <consortium name="WormBaseParasite"/>
        </authorList>
    </citation>
    <scope>IDENTIFICATION</scope>
</reference>
<protein>
    <submittedName>
        <fullName evidence="3">Microtubule-actin cross-linking factor 1</fullName>
    </submittedName>
</protein>
<dbReference type="Proteomes" id="UP000046393">
    <property type="component" value="Unplaced"/>
</dbReference>
<feature type="region of interest" description="Disordered" evidence="1">
    <location>
        <begin position="1"/>
        <end position="88"/>
    </location>
</feature>
<evidence type="ECO:0000313" key="3">
    <source>
        <dbReference type="WBParaSite" id="SMUV_0000228901-mRNA-1"/>
    </source>
</evidence>